<proteinExistence type="predicted"/>
<dbReference type="Pfam" id="PF04471">
    <property type="entry name" value="Mrr_cat"/>
    <property type="match status" value="1"/>
</dbReference>
<feature type="compositionally biased region" description="Pro residues" evidence="1">
    <location>
        <begin position="105"/>
        <end position="115"/>
    </location>
</feature>
<evidence type="ECO:0000313" key="4">
    <source>
        <dbReference type="Proteomes" id="UP001321542"/>
    </source>
</evidence>
<organism evidence="3 4">
    <name type="scientific">Streptomyces graminofaciens</name>
    <dbReference type="NCBI Taxonomy" id="68212"/>
    <lineage>
        <taxon>Bacteria</taxon>
        <taxon>Bacillati</taxon>
        <taxon>Actinomycetota</taxon>
        <taxon>Actinomycetes</taxon>
        <taxon>Kitasatosporales</taxon>
        <taxon>Streptomycetaceae</taxon>
        <taxon>Streptomyces</taxon>
    </lineage>
</organism>
<evidence type="ECO:0000259" key="2">
    <source>
        <dbReference type="Pfam" id="PF04471"/>
    </source>
</evidence>
<accession>A0ABM7FFK5</accession>
<feature type="domain" description="Restriction endonuclease type IV Mrr" evidence="2">
    <location>
        <begin position="140"/>
        <end position="248"/>
    </location>
</feature>
<dbReference type="PANTHER" id="PTHR30015:SF6">
    <property type="entry name" value="SLL1429 PROTEIN"/>
    <property type="match status" value="1"/>
</dbReference>
<gene>
    <name evidence="3" type="ORF">SGFS_061820</name>
</gene>
<dbReference type="InterPro" id="IPR007560">
    <property type="entry name" value="Restrct_endonuc_IV_Mrr"/>
</dbReference>
<name>A0ABM7FFK5_9ACTN</name>
<dbReference type="Gene3D" id="3.40.1350.10">
    <property type="match status" value="1"/>
</dbReference>
<dbReference type="InterPro" id="IPR011856">
    <property type="entry name" value="tRNA_endonuc-like_dom_sf"/>
</dbReference>
<sequence>MSEAHRAAWEEELEEVKEDILGEGVVLSTTERRGTYDRKYSEWRMPPGVNTGVSSVDDGIAKVSVVEYVIAGTVTTCEVTSYLNLRRLFHDVVVGEIEVKRVPEPAAPVPTPRQPPARQADGWPSPSSPESLGHAGWFRLTPTEFEHAIAALCRRDGCTQVRTSGGPGDLGADVIARTPDGRKLVIQCKQYINKVGSPDVQKFAGTVFHHHRADVALLVTTSRLTAPAADYAHQVGIRTVDAERLDRWAKRVGPAPWK</sequence>
<dbReference type="InterPro" id="IPR052906">
    <property type="entry name" value="Type_IV_Methyl-Rstrct_Enzyme"/>
</dbReference>
<dbReference type="Proteomes" id="UP001321542">
    <property type="component" value="Chromosome"/>
</dbReference>
<reference evidence="3 4" key="2">
    <citation type="journal article" date="2023" name="ChemBioChem">
        <title>Acyltransferase Domain Exchange between Two Independent Type I Polyketide Synthases in the Same Producer Strain of Macrolide Antibiotics.</title>
        <authorList>
            <person name="Kudo F."/>
            <person name="Kishikawa K."/>
            <person name="Tsuboi K."/>
            <person name="Kido T."/>
            <person name="Usui T."/>
            <person name="Hashimoto J."/>
            <person name="Shin-Ya K."/>
            <person name="Miyanaga A."/>
            <person name="Eguchi T."/>
        </authorList>
    </citation>
    <scope>NUCLEOTIDE SEQUENCE [LARGE SCALE GENOMIC DNA]</scope>
    <source>
        <strain evidence="3 4">A-8890</strain>
    </source>
</reference>
<dbReference type="PANTHER" id="PTHR30015">
    <property type="entry name" value="MRR RESTRICTION SYSTEM PROTEIN"/>
    <property type="match status" value="1"/>
</dbReference>
<dbReference type="EMBL" id="AP018448">
    <property type="protein sequence ID" value="BBC34888.1"/>
    <property type="molecule type" value="Genomic_DNA"/>
</dbReference>
<feature type="region of interest" description="Disordered" evidence="1">
    <location>
        <begin position="105"/>
        <end position="131"/>
    </location>
</feature>
<reference evidence="3 4" key="1">
    <citation type="journal article" date="2010" name="ChemBioChem">
        <title>Cloning and characterization of the biosynthetic gene cluster of 16-membered macrolide antibiotic FD-891: involvement of a dual functional cytochrome P450 monooxygenase catalyzing epoxidation and hydroxylation.</title>
        <authorList>
            <person name="Kudo F."/>
            <person name="Motegi A."/>
            <person name="Mizoue K."/>
            <person name="Eguchi T."/>
        </authorList>
    </citation>
    <scope>NUCLEOTIDE SEQUENCE [LARGE SCALE GENOMIC DNA]</scope>
    <source>
        <strain evidence="3 4">A-8890</strain>
    </source>
</reference>
<protein>
    <recommendedName>
        <fullName evidence="2">Restriction endonuclease type IV Mrr domain-containing protein</fullName>
    </recommendedName>
</protein>
<keyword evidence="4" id="KW-1185">Reference proteome</keyword>
<dbReference type="SUPFAM" id="SSF52980">
    <property type="entry name" value="Restriction endonuclease-like"/>
    <property type="match status" value="1"/>
</dbReference>
<dbReference type="InterPro" id="IPR011335">
    <property type="entry name" value="Restrct_endonuc-II-like"/>
</dbReference>
<evidence type="ECO:0000313" key="3">
    <source>
        <dbReference type="EMBL" id="BBC34888.1"/>
    </source>
</evidence>
<evidence type="ECO:0000256" key="1">
    <source>
        <dbReference type="SAM" id="MobiDB-lite"/>
    </source>
</evidence>